<dbReference type="Proteomes" id="UP000886874">
    <property type="component" value="Unassembled WGS sequence"/>
</dbReference>
<comment type="subcellular location">
    <subcellularLocation>
        <location evidence="1">Cell membrane</location>
        <topology evidence="1">Multi-pass membrane protein</topology>
    </subcellularLocation>
</comment>
<gene>
    <name evidence="9" type="ORF">IAA67_01510</name>
</gene>
<protein>
    <submittedName>
        <fullName evidence="9">Sulfatase-like hydrolase/transferase</fullName>
    </submittedName>
</protein>
<dbReference type="GO" id="GO:0016787">
    <property type="term" value="F:hydrolase activity"/>
    <property type="evidence" value="ECO:0007669"/>
    <property type="project" value="UniProtKB-KW"/>
</dbReference>
<dbReference type="InterPro" id="IPR000917">
    <property type="entry name" value="Sulfatase_N"/>
</dbReference>
<keyword evidence="5 7" id="KW-1133">Transmembrane helix</keyword>
<name>A0A9D0Z504_9FIRM</name>
<keyword evidence="4 7" id="KW-0812">Transmembrane</keyword>
<evidence type="ECO:0000259" key="8">
    <source>
        <dbReference type="Pfam" id="PF00884"/>
    </source>
</evidence>
<evidence type="ECO:0000256" key="7">
    <source>
        <dbReference type="SAM" id="Phobius"/>
    </source>
</evidence>
<evidence type="ECO:0000313" key="9">
    <source>
        <dbReference type="EMBL" id="HIQ68995.1"/>
    </source>
</evidence>
<feature type="transmembrane region" description="Helical" evidence="7">
    <location>
        <begin position="152"/>
        <end position="174"/>
    </location>
</feature>
<evidence type="ECO:0000313" key="10">
    <source>
        <dbReference type="Proteomes" id="UP000886874"/>
    </source>
</evidence>
<sequence>MSKRFFSSGREWLSLAVALFIPVYLEVALHICIYRQVNERIVFPILFALSVGALLFAVCSALPPKAGKWTLTGLLIALTFYFEIQLVYNSIFGEFMALMQLFTGAGAVTNFFFQMLYGIWQALPMILILMAPTVAVIVLAAKGRFALPQLKWYRPVIAVAVFALLHVGTVGAMAAGGDGPYTVYGLYTSPATGTEVSVHNIGLLSTTRLECKYMLFPSDDPEQAELTISLGAPDYDLDVEQYNVLDLDFEALEQSTSNEALQALDRYFAAEEPTEKNDYTGMLEGYNLITICAESFSSKLIDPERTPTLYQLSTNGLIFENYFGSYGSNTTNGEYTFCMGNYPDMSRSKAAASFFASQENYLPFCLGNEFRSQGYETWAYHDYSGEYYSRRDTHPNMGYTFQSAGDGLDIEINWPSSDLEMMEASVDDYLSQDEPFHAYYMTFSGHYQYDWNNPMSLENKAMAENLPYSEAVQAYIACNNELEKALTYLMERLEEAGVADKTVIVLTNDHYPYGLTIDQFSELAGHEVDETFEKFRNSFICYIPGIEPQVIDTYCSTVDVLPTILNLFGLPYDSRLLAGRDILSPQAYDMAVLSDQSFVTADYGFNAATGDTEVFTEGYEIDEADLLRRQTVIQNQFQASLDILNQDYYAHAFPDGAEAAQTEDKEQGQVSVEVPFTDIPEGKSLDPITYLWGNGYMDPISETKFGYDVKTTYVELLDVLYRMAGSPNMDNTWVDMGSVRPITGKYLNCVKWAADLGILSRPIQGLSSYTPLLRSDACVTILNYARTLGYSDAVDDEALLAEMAAQHPEFTAEESRALHWCYNHLIIQGSGGKLLTVMDSDPELSRYSLAKVVYHFWLYVLQDAPSGPQA</sequence>
<comment type="caution">
    <text evidence="9">The sequence shown here is derived from an EMBL/GenBank/DDBJ whole genome shotgun (WGS) entry which is preliminary data.</text>
</comment>
<feature type="transmembrane region" description="Helical" evidence="7">
    <location>
        <begin position="12"/>
        <end position="34"/>
    </location>
</feature>
<dbReference type="EMBL" id="DVFN01000018">
    <property type="protein sequence ID" value="HIQ68995.1"/>
    <property type="molecule type" value="Genomic_DNA"/>
</dbReference>
<dbReference type="Pfam" id="PF00884">
    <property type="entry name" value="Sulfatase"/>
    <property type="match status" value="1"/>
</dbReference>
<evidence type="ECO:0000256" key="3">
    <source>
        <dbReference type="ARBA" id="ARBA00022475"/>
    </source>
</evidence>
<evidence type="ECO:0000256" key="4">
    <source>
        <dbReference type="ARBA" id="ARBA00022692"/>
    </source>
</evidence>
<dbReference type="SUPFAM" id="SSF53649">
    <property type="entry name" value="Alkaline phosphatase-like"/>
    <property type="match status" value="1"/>
</dbReference>
<feature type="transmembrane region" description="Helical" evidence="7">
    <location>
        <begin position="119"/>
        <end position="140"/>
    </location>
</feature>
<feature type="domain" description="Sulfatase N-terminal" evidence="8">
    <location>
        <begin position="287"/>
        <end position="569"/>
    </location>
</feature>
<dbReference type="AlphaFoldDB" id="A0A9D0Z504"/>
<dbReference type="InterPro" id="IPR050448">
    <property type="entry name" value="OpgB/LTA_synthase_biosynth"/>
</dbReference>
<reference evidence="9" key="1">
    <citation type="submission" date="2020-10" db="EMBL/GenBank/DDBJ databases">
        <authorList>
            <person name="Gilroy R."/>
        </authorList>
    </citation>
    <scope>NUCLEOTIDE SEQUENCE</scope>
    <source>
        <strain evidence="9">ChiSjej2B20-13462</strain>
    </source>
</reference>
<dbReference type="Gene3D" id="3.30.1120.170">
    <property type="match status" value="1"/>
</dbReference>
<feature type="transmembrane region" description="Helical" evidence="7">
    <location>
        <begin position="41"/>
        <end position="63"/>
    </location>
</feature>
<evidence type="ECO:0000256" key="6">
    <source>
        <dbReference type="ARBA" id="ARBA00023136"/>
    </source>
</evidence>
<dbReference type="PANTHER" id="PTHR47371">
    <property type="entry name" value="LIPOTEICHOIC ACID SYNTHASE"/>
    <property type="match status" value="1"/>
</dbReference>
<keyword evidence="3" id="KW-1003">Cell membrane</keyword>
<reference evidence="9" key="2">
    <citation type="journal article" date="2021" name="PeerJ">
        <title>Extensive microbial diversity within the chicken gut microbiome revealed by metagenomics and culture.</title>
        <authorList>
            <person name="Gilroy R."/>
            <person name="Ravi A."/>
            <person name="Getino M."/>
            <person name="Pursley I."/>
            <person name="Horton D.L."/>
            <person name="Alikhan N.F."/>
            <person name="Baker D."/>
            <person name="Gharbi K."/>
            <person name="Hall N."/>
            <person name="Watson M."/>
            <person name="Adriaenssens E.M."/>
            <person name="Foster-Nyarko E."/>
            <person name="Jarju S."/>
            <person name="Secka A."/>
            <person name="Antonio M."/>
            <person name="Oren A."/>
            <person name="Chaudhuri R.R."/>
            <person name="La Ragione R."/>
            <person name="Hildebrand F."/>
            <person name="Pallen M.J."/>
        </authorList>
    </citation>
    <scope>NUCLEOTIDE SEQUENCE</scope>
    <source>
        <strain evidence="9">ChiSjej2B20-13462</strain>
    </source>
</reference>
<dbReference type="PANTHER" id="PTHR47371:SF3">
    <property type="entry name" value="PHOSPHOGLYCEROL TRANSFERASE I"/>
    <property type="match status" value="1"/>
</dbReference>
<evidence type="ECO:0000256" key="2">
    <source>
        <dbReference type="ARBA" id="ARBA00004936"/>
    </source>
</evidence>
<dbReference type="InterPro" id="IPR017850">
    <property type="entry name" value="Alkaline_phosphatase_core_sf"/>
</dbReference>
<evidence type="ECO:0000256" key="5">
    <source>
        <dbReference type="ARBA" id="ARBA00022989"/>
    </source>
</evidence>
<accession>A0A9D0Z504</accession>
<dbReference type="CDD" id="cd16015">
    <property type="entry name" value="LTA_synthase"/>
    <property type="match status" value="1"/>
</dbReference>
<organism evidence="9 10">
    <name type="scientific">Candidatus Avoscillospira stercorigallinarum</name>
    <dbReference type="NCBI Taxonomy" id="2840708"/>
    <lineage>
        <taxon>Bacteria</taxon>
        <taxon>Bacillati</taxon>
        <taxon>Bacillota</taxon>
        <taxon>Clostridia</taxon>
        <taxon>Eubacteriales</taxon>
        <taxon>Oscillospiraceae</taxon>
        <taxon>Oscillospiraceae incertae sedis</taxon>
        <taxon>Candidatus Avoscillospira</taxon>
    </lineage>
</organism>
<feature type="transmembrane region" description="Helical" evidence="7">
    <location>
        <begin position="69"/>
        <end position="88"/>
    </location>
</feature>
<evidence type="ECO:0000256" key="1">
    <source>
        <dbReference type="ARBA" id="ARBA00004651"/>
    </source>
</evidence>
<keyword evidence="9" id="KW-0378">Hydrolase</keyword>
<comment type="pathway">
    <text evidence="2">Cell wall biogenesis; lipoteichoic acid biosynthesis.</text>
</comment>
<dbReference type="Gene3D" id="3.40.720.10">
    <property type="entry name" value="Alkaline Phosphatase, subunit A"/>
    <property type="match status" value="1"/>
</dbReference>
<proteinExistence type="predicted"/>
<keyword evidence="6 7" id="KW-0472">Membrane</keyword>
<dbReference type="GO" id="GO:0005886">
    <property type="term" value="C:plasma membrane"/>
    <property type="evidence" value="ECO:0007669"/>
    <property type="project" value="UniProtKB-SubCell"/>
</dbReference>